<organism evidence="1 2">
    <name type="scientific">Brevibacillus laterosporus</name>
    <name type="common">Bacillus laterosporus</name>
    <dbReference type="NCBI Taxonomy" id="1465"/>
    <lineage>
        <taxon>Bacteria</taxon>
        <taxon>Bacillati</taxon>
        <taxon>Bacillota</taxon>
        <taxon>Bacilli</taxon>
        <taxon>Bacillales</taxon>
        <taxon>Paenibacillaceae</taxon>
        <taxon>Brevibacillus</taxon>
    </lineage>
</organism>
<dbReference type="Proteomes" id="UP001077662">
    <property type="component" value="Unassembled WGS sequence"/>
</dbReference>
<evidence type="ECO:0000313" key="1">
    <source>
        <dbReference type="EMBL" id="MCZ0805844.1"/>
    </source>
</evidence>
<proteinExistence type="predicted"/>
<name>A0AAP3GC99_BRELA</name>
<dbReference type="RefSeq" id="WP_258432827.1">
    <property type="nucleotide sequence ID" value="NZ_JANSGW010000003.1"/>
</dbReference>
<evidence type="ECO:0000313" key="2">
    <source>
        <dbReference type="Proteomes" id="UP001077662"/>
    </source>
</evidence>
<dbReference type="InterPro" id="IPR053746">
    <property type="entry name" value="Viral_HT_Connector_Assembly"/>
</dbReference>
<sequence length="184" mass="20877">MLTTLVKAKKLMGIPAENETRDVEIFAFLSASSTAIENYCRRSFGLHEYKSQKYDGGRSKYLLLKNFPVHSVSRVQIHKIEIKDYEIIDDKGMLFRTTGWQAKEREISISYIAGYVLPADGTEENPCTLPEPLELACILYCQTLMRTPGVSTERVGDISVSYTNEGENIPFAVKSLINPYRREP</sequence>
<gene>
    <name evidence="1" type="ORF">O0554_02770</name>
</gene>
<comment type="caution">
    <text evidence="1">The sequence shown here is derived from an EMBL/GenBank/DDBJ whole genome shotgun (WGS) entry which is preliminary data.</text>
</comment>
<dbReference type="AlphaFoldDB" id="A0AAP3GC99"/>
<reference evidence="1" key="1">
    <citation type="submission" date="2022-09" db="EMBL/GenBank/DDBJ databases">
        <title>Genome analysis and characterization of larvicidal activity of Brevibacillus strains.</title>
        <authorList>
            <person name="Patrusheva E.V."/>
            <person name="Izotova A.O."/>
            <person name="Toshchakov S.V."/>
            <person name="Sineoky S.P."/>
        </authorList>
    </citation>
    <scope>NUCLEOTIDE SEQUENCE</scope>
    <source>
        <strain evidence="1">VKPM_B-13247</strain>
    </source>
</reference>
<protein>
    <submittedName>
        <fullName evidence="1">Phage gp6-like head-tail connector protein</fullName>
    </submittedName>
</protein>
<dbReference type="Gene3D" id="1.10.246.150">
    <property type="match status" value="1"/>
</dbReference>
<dbReference type="EMBL" id="JAPTNE010000003">
    <property type="protein sequence ID" value="MCZ0805844.1"/>
    <property type="molecule type" value="Genomic_DNA"/>
</dbReference>
<accession>A0AAP3GC99</accession>